<protein>
    <recommendedName>
        <fullName evidence="3">Mobilisation protein (MobC)</fullName>
    </recommendedName>
</protein>
<dbReference type="EMBL" id="FUXE01000001">
    <property type="protein sequence ID" value="SJZ42437.1"/>
    <property type="molecule type" value="Genomic_DNA"/>
</dbReference>
<keyword evidence="2" id="KW-1185">Reference proteome</keyword>
<dbReference type="AlphaFoldDB" id="A0A1T4KJ76"/>
<organism evidence="1 2">
    <name type="scientific">Porphyromonas circumdentaria</name>
    <dbReference type="NCBI Taxonomy" id="29524"/>
    <lineage>
        <taxon>Bacteria</taxon>
        <taxon>Pseudomonadati</taxon>
        <taxon>Bacteroidota</taxon>
        <taxon>Bacteroidia</taxon>
        <taxon>Bacteroidales</taxon>
        <taxon>Porphyromonadaceae</taxon>
        <taxon>Porphyromonas</taxon>
    </lineage>
</organism>
<accession>A0A1T4KJ76</accession>
<sequence length="144" mass="16875">MKRKNTDKPDGRCATCPRWDRWHIRVPNPEDQQKLIELYRKSGAKTKSDYVRGQLLNHSFKVITEDKTAEPYLRELDSIITKLRVIGMNYNEAVKTLNSYHTVATAQRMIQQLERYSAAIIRLQVQAIQLTMAFDNREKEPNLL</sequence>
<dbReference type="Pfam" id="PF19514">
    <property type="entry name" value="MobC_2"/>
    <property type="match status" value="1"/>
</dbReference>
<reference evidence="2" key="1">
    <citation type="submission" date="2017-02" db="EMBL/GenBank/DDBJ databases">
        <authorList>
            <person name="Varghese N."/>
            <person name="Submissions S."/>
        </authorList>
    </citation>
    <scope>NUCLEOTIDE SEQUENCE [LARGE SCALE GENOMIC DNA]</scope>
    <source>
        <strain evidence="2">ATCC 51356</strain>
    </source>
</reference>
<gene>
    <name evidence="1" type="ORF">SAMN02745171_00068</name>
</gene>
<proteinExistence type="predicted"/>
<evidence type="ECO:0000313" key="2">
    <source>
        <dbReference type="Proteomes" id="UP000190121"/>
    </source>
</evidence>
<evidence type="ECO:0008006" key="3">
    <source>
        <dbReference type="Google" id="ProtNLM"/>
    </source>
</evidence>
<dbReference type="Proteomes" id="UP000190121">
    <property type="component" value="Unassembled WGS sequence"/>
</dbReference>
<dbReference type="OrthoDB" id="1073628at2"/>
<dbReference type="InterPro" id="IPR045788">
    <property type="entry name" value="MobC_2"/>
</dbReference>
<dbReference type="RefSeq" id="WP_078736040.1">
    <property type="nucleotide sequence ID" value="NZ_FUXE01000001.1"/>
</dbReference>
<dbReference type="STRING" id="29524.SAMN02745171_00068"/>
<name>A0A1T4KJ76_9PORP</name>
<evidence type="ECO:0000313" key="1">
    <source>
        <dbReference type="EMBL" id="SJZ42437.1"/>
    </source>
</evidence>